<reference evidence="1 2" key="1">
    <citation type="submission" date="2015-09" db="EMBL/GenBank/DDBJ databases">
        <title>Identification and resolution of microdiversity through metagenomic sequencing of parallel consortia.</title>
        <authorList>
            <person name="Nelson W.C."/>
            <person name="Romine M.F."/>
            <person name="Lindemann S.R."/>
        </authorList>
    </citation>
    <scope>NUCLEOTIDE SEQUENCE [LARGE SCALE GENOMIC DNA]</scope>
    <source>
        <strain evidence="1">Ana</strain>
    </source>
</reference>
<sequence length="131" mass="14456">MDINNLNHLASIETYNLPGRCSQQHIEQIESIRQIEGGSSISRFSFVKGHRFSSLTSFTHFPLLVDDLSELFCLGQYKDSDGCSIEERVIPAGASWSEDNSMKFRSIMGVGTFNSGIFSFSAASVSSPLTH</sequence>
<proteinExistence type="predicted"/>
<name>A0A0P8BT70_9CYAN</name>
<dbReference type="Proteomes" id="UP000050465">
    <property type="component" value="Unassembled WGS sequence"/>
</dbReference>
<accession>A0A0P8BT70</accession>
<organism evidence="1 2">
    <name type="scientific">Phormidesmis priestleyi Ana</name>
    <dbReference type="NCBI Taxonomy" id="1666911"/>
    <lineage>
        <taxon>Bacteria</taxon>
        <taxon>Bacillati</taxon>
        <taxon>Cyanobacteriota</taxon>
        <taxon>Cyanophyceae</taxon>
        <taxon>Leptolyngbyales</taxon>
        <taxon>Leptolyngbyaceae</taxon>
        <taxon>Phormidesmis</taxon>
    </lineage>
</organism>
<dbReference type="STRING" id="1666911.HLUCCA11_02085"/>
<evidence type="ECO:0000313" key="2">
    <source>
        <dbReference type="Proteomes" id="UP000050465"/>
    </source>
</evidence>
<gene>
    <name evidence="1" type="ORF">HLUCCA11_02085</name>
</gene>
<comment type="caution">
    <text evidence="1">The sequence shown here is derived from an EMBL/GenBank/DDBJ whole genome shotgun (WGS) entry which is preliminary data.</text>
</comment>
<evidence type="ECO:0000313" key="1">
    <source>
        <dbReference type="EMBL" id="KPQ37243.1"/>
    </source>
</evidence>
<dbReference type="EMBL" id="LJZR01000002">
    <property type="protein sequence ID" value="KPQ37243.1"/>
    <property type="molecule type" value="Genomic_DNA"/>
</dbReference>
<dbReference type="AlphaFoldDB" id="A0A0P8BT70"/>
<protein>
    <submittedName>
        <fullName evidence="1">Uncharacterized protein</fullName>
    </submittedName>
</protein>